<evidence type="ECO:0000259" key="1">
    <source>
        <dbReference type="PROSITE" id="PS50404"/>
    </source>
</evidence>
<dbReference type="PROSITE" id="PS50404">
    <property type="entry name" value="GST_NTER"/>
    <property type="match status" value="1"/>
</dbReference>
<dbReference type="PANTHER" id="PTHR42673:SF4">
    <property type="entry name" value="MALEYLACETOACETATE ISOMERASE"/>
    <property type="match status" value="1"/>
</dbReference>
<dbReference type="Gene3D" id="1.20.1050.10">
    <property type="match status" value="1"/>
</dbReference>
<dbReference type="InterPro" id="IPR036282">
    <property type="entry name" value="Glutathione-S-Trfase_C_sf"/>
</dbReference>
<name>A0A1G8LVY2_9RHOB</name>
<dbReference type="SUPFAM" id="SSF47616">
    <property type="entry name" value="GST C-terminal domain-like"/>
    <property type="match status" value="1"/>
</dbReference>
<dbReference type="Pfam" id="PF13409">
    <property type="entry name" value="GST_N_2"/>
    <property type="match status" value="1"/>
</dbReference>
<dbReference type="GO" id="GO:0006559">
    <property type="term" value="P:L-phenylalanine catabolic process"/>
    <property type="evidence" value="ECO:0007669"/>
    <property type="project" value="TreeGrafter"/>
</dbReference>
<proteinExistence type="predicted"/>
<dbReference type="CDD" id="cd03049">
    <property type="entry name" value="GST_N_3"/>
    <property type="match status" value="1"/>
</dbReference>
<protein>
    <submittedName>
        <fullName evidence="2">Glutathione S-transferase</fullName>
    </submittedName>
</protein>
<dbReference type="EMBL" id="FNEJ01000007">
    <property type="protein sequence ID" value="SDI59881.1"/>
    <property type="molecule type" value="Genomic_DNA"/>
</dbReference>
<dbReference type="PANTHER" id="PTHR42673">
    <property type="entry name" value="MALEYLACETOACETATE ISOMERASE"/>
    <property type="match status" value="1"/>
</dbReference>
<dbReference type="Gene3D" id="3.40.30.10">
    <property type="entry name" value="Glutaredoxin"/>
    <property type="match status" value="1"/>
</dbReference>
<dbReference type="GO" id="GO:0006749">
    <property type="term" value="P:glutathione metabolic process"/>
    <property type="evidence" value="ECO:0007669"/>
    <property type="project" value="TreeGrafter"/>
</dbReference>
<accession>A0A1G8LVY2</accession>
<gene>
    <name evidence="2" type="ORF">SAMN04487993_100733</name>
</gene>
<evidence type="ECO:0000313" key="2">
    <source>
        <dbReference type="EMBL" id="SDI59881.1"/>
    </source>
</evidence>
<dbReference type="Pfam" id="PF13410">
    <property type="entry name" value="GST_C_2"/>
    <property type="match status" value="1"/>
</dbReference>
<dbReference type="GO" id="GO:0016034">
    <property type="term" value="F:maleylacetoacetate isomerase activity"/>
    <property type="evidence" value="ECO:0007669"/>
    <property type="project" value="TreeGrafter"/>
</dbReference>
<keyword evidence="3" id="KW-1185">Reference proteome</keyword>
<organism evidence="2 3">
    <name type="scientific">Salipiger marinus</name>
    <dbReference type="NCBI Taxonomy" id="555512"/>
    <lineage>
        <taxon>Bacteria</taxon>
        <taxon>Pseudomonadati</taxon>
        <taxon>Pseudomonadota</taxon>
        <taxon>Alphaproteobacteria</taxon>
        <taxon>Rhodobacterales</taxon>
        <taxon>Roseobacteraceae</taxon>
        <taxon>Salipiger</taxon>
    </lineage>
</organism>
<sequence>MTMTLHWSPRSPYVRKVMITLHETGLLPEVALQRSVVALHLPPNAAVLADNPLGKIPALVTGDGPALFDSRVICEYLDLRAKAGLFPAEPAARLRQLRWQAMGDGLLEMLLLWRTELLREAGPWQGITSGWQAKVQATMTALETEAQDLAGAPFGIGQIALVCALGQLDFRWNDADWRGHFPQLAGVAAAWQARHSVSATMVQDDQPDAVDVTAGQLRFSAG</sequence>
<dbReference type="AlphaFoldDB" id="A0A1G8LVY2"/>
<dbReference type="STRING" id="555512.SAMN04487993_100733"/>
<keyword evidence="2" id="KW-0808">Transferase</keyword>
<dbReference type="Proteomes" id="UP000199093">
    <property type="component" value="Unassembled WGS sequence"/>
</dbReference>
<dbReference type="SUPFAM" id="SSF52833">
    <property type="entry name" value="Thioredoxin-like"/>
    <property type="match status" value="1"/>
</dbReference>
<dbReference type="InterPro" id="IPR036249">
    <property type="entry name" value="Thioredoxin-like_sf"/>
</dbReference>
<dbReference type="RefSeq" id="WP_242656694.1">
    <property type="nucleotide sequence ID" value="NZ_FNEJ01000007.1"/>
</dbReference>
<dbReference type="InterPro" id="IPR004045">
    <property type="entry name" value="Glutathione_S-Trfase_N"/>
</dbReference>
<evidence type="ECO:0000313" key="3">
    <source>
        <dbReference type="Proteomes" id="UP000199093"/>
    </source>
</evidence>
<reference evidence="2 3" key="1">
    <citation type="submission" date="2016-10" db="EMBL/GenBank/DDBJ databases">
        <authorList>
            <person name="de Groot N.N."/>
        </authorList>
    </citation>
    <scope>NUCLEOTIDE SEQUENCE [LARGE SCALE GENOMIC DNA]</scope>
    <source>
        <strain evidence="2 3">DSM 26424</strain>
    </source>
</reference>
<feature type="domain" description="GST N-terminal" evidence="1">
    <location>
        <begin position="1"/>
        <end position="85"/>
    </location>
</feature>
<dbReference type="GO" id="GO:0004364">
    <property type="term" value="F:glutathione transferase activity"/>
    <property type="evidence" value="ECO:0007669"/>
    <property type="project" value="TreeGrafter"/>
</dbReference>